<dbReference type="SUPFAM" id="SSF52540">
    <property type="entry name" value="P-loop containing nucleoside triphosphate hydrolases"/>
    <property type="match status" value="1"/>
</dbReference>
<dbReference type="Pfam" id="PF02263">
    <property type="entry name" value="GBP"/>
    <property type="match status" value="1"/>
</dbReference>
<reference evidence="3 4" key="1">
    <citation type="submission" date="2021-06" db="EMBL/GenBank/DDBJ databases">
        <authorList>
            <person name="Kallberg Y."/>
            <person name="Tangrot J."/>
            <person name="Rosling A."/>
        </authorList>
    </citation>
    <scope>NUCLEOTIDE SEQUENCE [LARGE SCALE GENOMIC DNA]</scope>
    <source>
        <strain evidence="3 4">120-4 pot B 10/14</strain>
    </source>
</reference>
<sequence>IMSPNPFSKAIPFRPGNPRHLLNFMSLDEYGAILLDEQALRILRKIEEPIAVITVVGSYRRGKSYFANTLLGRHDGFKLGSSMDGCTKGIDIWDTPFYHEGKHDIEKLFLMTKIVSRIQPPNDYQFLPNLVVLLRDFQLDEPPDFVEEFLERLSKVDDDAAKEITKFFKKFDVYPVPIPGIRQEAMKDMSSIETDQLDPMFVKKIEEAVTNIYKDLTPKYLNASTMSGVAFAEFLERCVVQINDPTNNMLSIPSAYEATINYAAQKAHETCLENYNEIMNQMENKGFPISWDEFEIIHNDVFESVVKKQSYMKNSAAMSKYHEESAYKIWEECVAPGLEIGNLFDTNKFEEAIELFEQTYGTVVLNAFKANQYKDAIELLKTCGNLREERVNEMLARQEAEKKYYELLQEEERLKVEIKNTKADNEKIQNQFEEKNMEENIRNQEQQKSIDQLRNENERMLKKVEEEYKLKLDRMQRELDEITQKQSEFWQMTKKFAGILVPIIVENVFRLIL</sequence>
<name>A0ABN7UCH3_GIGMA</name>
<gene>
    <name evidence="3" type="ORF">GMARGA_LOCUS5093</name>
</gene>
<dbReference type="Gene3D" id="3.40.50.300">
    <property type="entry name" value="P-loop containing nucleotide triphosphate hydrolases"/>
    <property type="match status" value="2"/>
</dbReference>
<keyword evidence="1" id="KW-0175">Coiled coil</keyword>
<evidence type="ECO:0000313" key="3">
    <source>
        <dbReference type="EMBL" id="CAG8562651.1"/>
    </source>
</evidence>
<dbReference type="InterPro" id="IPR027417">
    <property type="entry name" value="P-loop_NTPase"/>
</dbReference>
<organism evidence="3 4">
    <name type="scientific">Gigaspora margarita</name>
    <dbReference type="NCBI Taxonomy" id="4874"/>
    <lineage>
        <taxon>Eukaryota</taxon>
        <taxon>Fungi</taxon>
        <taxon>Fungi incertae sedis</taxon>
        <taxon>Mucoromycota</taxon>
        <taxon>Glomeromycotina</taxon>
        <taxon>Glomeromycetes</taxon>
        <taxon>Diversisporales</taxon>
        <taxon>Gigasporaceae</taxon>
        <taxon>Gigaspora</taxon>
    </lineage>
</organism>
<dbReference type="InterPro" id="IPR015894">
    <property type="entry name" value="Guanylate-bd_N"/>
</dbReference>
<evidence type="ECO:0000259" key="2">
    <source>
        <dbReference type="Pfam" id="PF02263"/>
    </source>
</evidence>
<evidence type="ECO:0000256" key="1">
    <source>
        <dbReference type="SAM" id="Coils"/>
    </source>
</evidence>
<accession>A0ABN7UCH3</accession>
<dbReference type="Proteomes" id="UP000789901">
    <property type="component" value="Unassembled WGS sequence"/>
</dbReference>
<feature type="non-terminal residue" evidence="3">
    <location>
        <position position="1"/>
    </location>
</feature>
<feature type="coiled-coil region" evidence="1">
    <location>
        <begin position="397"/>
        <end position="485"/>
    </location>
</feature>
<comment type="caution">
    <text evidence="3">The sequence shown here is derived from an EMBL/GenBank/DDBJ whole genome shotgun (WGS) entry which is preliminary data.</text>
</comment>
<proteinExistence type="predicted"/>
<keyword evidence="4" id="KW-1185">Reference proteome</keyword>
<dbReference type="PANTHER" id="PTHR10751">
    <property type="entry name" value="GUANYLATE BINDING PROTEIN"/>
    <property type="match status" value="1"/>
</dbReference>
<evidence type="ECO:0000313" key="4">
    <source>
        <dbReference type="Proteomes" id="UP000789901"/>
    </source>
</evidence>
<protein>
    <submittedName>
        <fullName evidence="3">1105_t:CDS:1</fullName>
    </submittedName>
</protein>
<dbReference type="EMBL" id="CAJVQB010002116">
    <property type="protein sequence ID" value="CAG8562651.1"/>
    <property type="molecule type" value="Genomic_DNA"/>
</dbReference>
<feature type="domain" description="Guanylate-binding protein N-terminal" evidence="2">
    <location>
        <begin position="34"/>
        <end position="107"/>
    </location>
</feature>